<gene>
    <name evidence="1" type="ORF">A2U01_0027406</name>
</gene>
<dbReference type="EMBL" id="LXQA010061542">
    <property type="protein sequence ID" value="MCI06347.1"/>
    <property type="molecule type" value="Genomic_DNA"/>
</dbReference>
<reference evidence="1 2" key="1">
    <citation type="journal article" date="2018" name="Front. Plant Sci.">
        <title>Red Clover (Trifolium pratense) and Zigzag Clover (T. medium) - A Picture of Genomic Similarities and Differences.</title>
        <authorList>
            <person name="Dluhosova J."/>
            <person name="Istvanek J."/>
            <person name="Nedelnik J."/>
            <person name="Repkova J."/>
        </authorList>
    </citation>
    <scope>NUCLEOTIDE SEQUENCE [LARGE SCALE GENOMIC DNA]</scope>
    <source>
        <strain evidence="2">cv. 10/8</strain>
        <tissue evidence="1">Leaf</tissue>
    </source>
</reference>
<evidence type="ECO:0000313" key="1">
    <source>
        <dbReference type="EMBL" id="MCI06347.1"/>
    </source>
</evidence>
<comment type="caution">
    <text evidence="1">The sequence shown here is derived from an EMBL/GenBank/DDBJ whole genome shotgun (WGS) entry which is preliminary data.</text>
</comment>
<keyword evidence="2" id="KW-1185">Reference proteome</keyword>
<evidence type="ECO:0000313" key="2">
    <source>
        <dbReference type="Proteomes" id="UP000265520"/>
    </source>
</evidence>
<dbReference type="PANTHER" id="PTHR11439">
    <property type="entry name" value="GAG-POL-RELATED RETROTRANSPOSON"/>
    <property type="match status" value="1"/>
</dbReference>
<accession>A0A392P300</accession>
<dbReference type="AlphaFoldDB" id="A0A392P300"/>
<dbReference type="PANTHER" id="PTHR11439:SF470">
    <property type="entry name" value="CYSTEINE-RICH RLK (RECEPTOR-LIKE PROTEIN KINASE) 8"/>
    <property type="match status" value="1"/>
</dbReference>
<dbReference type="Proteomes" id="UP000265520">
    <property type="component" value="Unassembled WGS sequence"/>
</dbReference>
<name>A0A392P300_9FABA</name>
<sequence length="141" mass="15890">MPFNSSVNFLVSLPPFISRLFRVLRYLKGSLGWGLFFPRKSPIQLKGFSDVDWGGCPDSRQSISGYCFYLGVLLVSWRSKKQVTVARSSSEAEYRALAAATCELQWLHYLLTYLQVQPICQSVLYSGQSEGSQYCSQSLVP</sequence>
<dbReference type="CDD" id="cd09272">
    <property type="entry name" value="RNase_HI_RT_Ty1"/>
    <property type="match status" value="1"/>
</dbReference>
<proteinExistence type="predicted"/>
<protein>
    <submittedName>
        <fullName evidence="1">Copia protein</fullName>
    </submittedName>
</protein>
<organism evidence="1 2">
    <name type="scientific">Trifolium medium</name>
    <dbReference type="NCBI Taxonomy" id="97028"/>
    <lineage>
        <taxon>Eukaryota</taxon>
        <taxon>Viridiplantae</taxon>
        <taxon>Streptophyta</taxon>
        <taxon>Embryophyta</taxon>
        <taxon>Tracheophyta</taxon>
        <taxon>Spermatophyta</taxon>
        <taxon>Magnoliopsida</taxon>
        <taxon>eudicotyledons</taxon>
        <taxon>Gunneridae</taxon>
        <taxon>Pentapetalae</taxon>
        <taxon>rosids</taxon>
        <taxon>fabids</taxon>
        <taxon>Fabales</taxon>
        <taxon>Fabaceae</taxon>
        <taxon>Papilionoideae</taxon>
        <taxon>50 kb inversion clade</taxon>
        <taxon>NPAAA clade</taxon>
        <taxon>Hologalegina</taxon>
        <taxon>IRL clade</taxon>
        <taxon>Trifolieae</taxon>
        <taxon>Trifolium</taxon>
    </lineage>
</organism>